<reference evidence="7 8" key="1">
    <citation type="submission" date="2019-03" db="EMBL/GenBank/DDBJ databases">
        <title>Dyadobacter AR-3-6 sp. nov., isolated from arctic soil.</title>
        <authorList>
            <person name="Chaudhary D.K."/>
        </authorList>
    </citation>
    <scope>NUCLEOTIDE SEQUENCE [LARGE SCALE GENOMIC DNA]</scope>
    <source>
        <strain evidence="7 8">AR-3-6</strain>
    </source>
</reference>
<evidence type="ECO:0000256" key="5">
    <source>
        <dbReference type="ARBA" id="ARBA00023136"/>
    </source>
</evidence>
<dbReference type="InterPro" id="IPR004960">
    <property type="entry name" value="LipA_acyltrans"/>
</dbReference>
<organism evidence="7 8">
    <name type="scientific">Dyadobacter psychrotolerans</name>
    <dbReference type="NCBI Taxonomy" id="2541721"/>
    <lineage>
        <taxon>Bacteria</taxon>
        <taxon>Pseudomonadati</taxon>
        <taxon>Bacteroidota</taxon>
        <taxon>Cytophagia</taxon>
        <taxon>Cytophagales</taxon>
        <taxon>Spirosomataceae</taxon>
        <taxon>Dyadobacter</taxon>
    </lineage>
</organism>
<dbReference type="PANTHER" id="PTHR30606:SF10">
    <property type="entry name" value="PHOSPHATIDYLINOSITOL MANNOSIDE ACYLTRANSFERASE"/>
    <property type="match status" value="1"/>
</dbReference>
<dbReference type="PANTHER" id="PTHR30606">
    <property type="entry name" value="LIPID A BIOSYNTHESIS LAUROYL ACYLTRANSFERASE"/>
    <property type="match status" value="1"/>
</dbReference>
<evidence type="ECO:0000313" key="7">
    <source>
        <dbReference type="EMBL" id="TDE18430.1"/>
    </source>
</evidence>
<dbReference type="GO" id="GO:0016746">
    <property type="term" value="F:acyltransferase activity"/>
    <property type="evidence" value="ECO:0007669"/>
    <property type="project" value="UniProtKB-KW"/>
</dbReference>
<keyword evidence="5" id="KW-0472">Membrane</keyword>
<keyword evidence="8" id="KW-1185">Reference proteome</keyword>
<dbReference type="Proteomes" id="UP000294850">
    <property type="component" value="Unassembled WGS sequence"/>
</dbReference>
<keyword evidence="6 7" id="KW-0012">Acyltransferase</keyword>
<evidence type="ECO:0000313" key="8">
    <source>
        <dbReference type="Proteomes" id="UP000294850"/>
    </source>
</evidence>
<comment type="subcellular location">
    <subcellularLocation>
        <location evidence="1">Cell inner membrane</location>
    </subcellularLocation>
</comment>
<dbReference type="Pfam" id="PF03279">
    <property type="entry name" value="Lip_A_acyltrans"/>
    <property type="match status" value="1"/>
</dbReference>
<keyword evidence="4 7" id="KW-0808">Transferase</keyword>
<keyword evidence="3" id="KW-0997">Cell inner membrane</keyword>
<evidence type="ECO:0000256" key="4">
    <source>
        <dbReference type="ARBA" id="ARBA00022679"/>
    </source>
</evidence>
<sequence>MNRPVSKIFLFLLNSLSSLSWKNAFRLSSALKWILFDVAGYRKAVIHNNLRNSFPEKTEAELEVIAEDFYLHFTDLIVETIKFRTASADVVRERLQGDISIMDDFYASKTNIIYLMGHRGNWELANLFSSLCFTHECIVVYRPLQNKESDAWFLDLRTRFGAILVPMDQIFRELQKPRDKPYVVVLANDQSPNPGTAFWTTFLNQDTGIFRGVETIARRYNLTVLYADFSKVPGKRGYYHVEISTITDEPKLVANNMILKKQIGILEQNICAQPHNWLWSHRRWKHKRPENLKPEQLMTAK</sequence>
<evidence type="ECO:0000256" key="1">
    <source>
        <dbReference type="ARBA" id="ARBA00004533"/>
    </source>
</evidence>
<dbReference type="EMBL" id="SMFL01000001">
    <property type="protein sequence ID" value="TDE18430.1"/>
    <property type="molecule type" value="Genomic_DNA"/>
</dbReference>
<dbReference type="GO" id="GO:0009247">
    <property type="term" value="P:glycolipid biosynthetic process"/>
    <property type="evidence" value="ECO:0007669"/>
    <property type="project" value="UniProtKB-ARBA"/>
</dbReference>
<accession>A0A4R5E0M6</accession>
<evidence type="ECO:0000256" key="2">
    <source>
        <dbReference type="ARBA" id="ARBA00022475"/>
    </source>
</evidence>
<dbReference type="RefSeq" id="WP_131956328.1">
    <property type="nucleotide sequence ID" value="NZ_SMFL01000001.1"/>
</dbReference>
<evidence type="ECO:0000256" key="3">
    <source>
        <dbReference type="ARBA" id="ARBA00022519"/>
    </source>
</evidence>
<name>A0A4R5E0M6_9BACT</name>
<dbReference type="OrthoDB" id="9801955at2"/>
<comment type="caution">
    <text evidence="7">The sequence shown here is derived from an EMBL/GenBank/DDBJ whole genome shotgun (WGS) entry which is preliminary data.</text>
</comment>
<proteinExistence type="predicted"/>
<protein>
    <submittedName>
        <fullName evidence="7">Lipid A biosynthesis acyltransferase</fullName>
    </submittedName>
</protein>
<dbReference type="CDD" id="cd07984">
    <property type="entry name" value="LPLAT_LABLAT-like"/>
    <property type="match status" value="1"/>
</dbReference>
<dbReference type="AlphaFoldDB" id="A0A4R5E0M6"/>
<gene>
    <name evidence="7" type="ORF">E0F88_02520</name>
</gene>
<dbReference type="GO" id="GO:0005886">
    <property type="term" value="C:plasma membrane"/>
    <property type="evidence" value="ECO:0007669"/>
    <property type="project" value="UniProtKB-SubCell"/>
</dbReference>
<keyword evidence="2" id="KW-1003">Cell membrane</keyword>
<evidence type="ECO:0000256" key="6">
    <source>
        <dbReference type="ARBA" id="ARBA00023315"/>
    </source>
</evidence>